<accession>A0ABP9Z8C3</accession>
<organism evidence="2 3">
    <name type="scientific">Mucor flavus</name>
    <dbReference type="NCBI Taxonomy" id="439312"/>
    <lineage>
        <taxon>Eukaryota</taxon>
        <taxon>Fungi</taxon>
        <taxon>Fungi incertae sedis</taxon>
        <taxon>Mucoromycota</taxon>
        <taxon>Mucoromycotina</taxon>
        <taxon>Mucoromycetes</taxon>
        <taxon>Mucorales</taxon>
        <taxon>Mucorineae</taxon>
        <taxon>Mucoraceae</taxon>
        <taxon>Mucor</taxon>
    </lineage>
</organism>
<dbReference type="Proteomes" id="UP001473302">
    <property type="component" value="Unassembled WGS sequence"/>
</dbReference>
<dbReference type="EMBL" id="BAABUK010000025">
    <property type="protein sequence ID" value="GAA5815361.1"/>
    <property type="molecule type" value="Genomic_DNA"/>
</dbReference>
<feature type="compositionally biased region" description="Basic and acidic residues" evidence="1">
    <location>
        <begin position="109"/>
        <end position="121"/>
    </location>
</feature>
<keyword evidence="3" id="KW-1185">Reference proteome</keyword>
<sequence length="239" mass="27045">MSYSNYPSIRFPPGTVTSKLSSKMLKQPPCPKDWMHQTYMQMVQDVSYVTSHYYESPENGTSLLGPNKAISNSKPSKLLSETGCHSAIIESTGLSRPIKNSSPLSQFEFHNDSDNSERYGSDEEAMNDDEVDLCYTATTSSTDCNRKNNIYRLYKEQQSLQKPFDDELDTTIPIVQRNNSCQIADYNVPYLLSNGDSSVVKEDVKLGIGELWKKVLENMKTQNDVNKYWYTQILSGVAI</sequence>
<name>A0ABP9Z8C3_9FUNG</name>
<evidence type="ECO:0000256" key="1">
    <source>
        <dbReference type="SAM" id="MobiDB-lite"/>
    </source>
</evidence>
<reference evidence="2 3" key="1">
    <citation type="submission" date="2024-04" db="EMBL/GenBank/DDBJ databases">
        <title>genome sequences of Mucor flavus KT1a and Helicostylum pulchrum KT1b strains isolated from the surface of a dry-aged beef.</title>
        <authorList>
            <person name="Toyotome T."/>
            <person name="Hosono M."/>
            <person name="Torimaru M."/>
            <person name="Fukuda K."/>
            <person name="Mikami N."/>
        </authorList>
    </citation>
    <scope>NUCLEOTIDE SEQUENCE [LARGE SCALE GENOMIC DNA]</scope>
    <source>
        <strain evidence="2 3">KT1a</strain>
    </source>
</reference>
<feature type="region of interest" description="Disordered" evidence="1">
    <location>
        <begin position="100"/>
        <end position="125"/>
    </location>
</feature>
<evidence type="ECO:0000313" key="3">
    <source>
        <dbReference type="Proteomes" id="UP001473302"/>
    </source>
</evidence>
<proteinExistence type="predicted"/>
<comment type="caution">
    <text evidence="2">The sequence shown here is derived from an EMBL/GenBank/DDBJ whole genome shotgun (WGS) entry which is preliminary data.</text>
</comment>
<protein>
    <submittedName>
        <fullName evidence="2">Uncharacterized protein</fullName>
    </submittedName>
</protein>
<gene>
    <name evidence="2" type="ORF">MFLAVUS_008868</name>
</gene>
<evidence type="ECO:0000313" key="2">
    <source>
        <dbReference type="EMBL" id="GAA5815361.1"/>
    </source>
</evidence>